<dbReference type="InterPro" id="IPR013762">
    <property type="entry name" value="Integrase-like_cat_sf"/>
</dbReference>
<dbReference type="Proteomes" id="UP000679848">
    <property type="component" value="Chromosome"/>
</dbReference>
<dbReference type="InterPro" id="IPR011010">
    <property type="entry name" value="DNA_brk_join_enz"/>
</dbReference>
<dbReference type="SUPFAM" id="SSF56349">
    <property type="entry name" value="DNA breaking-rejoining enzymes"/>
    <property type="match status" value="1"/>
</dbReference>
<keyword evidence="3" id="KW-0229">DNA integration</keyword>
<dbReference type="KEGG" id="pfaa:MM59RIKEN_23630"/>
<dbReference type="InterPro" id="IPR010998">
    <property type="entry name" value="Integrase_recombinase_N"/>
</dbReference>
<protein>
    <submittedName>
        <fullName evidence="9">Transposase from transposon Tn1545</fullName>
    </submittedName>
</protein>
<dbReference type="InterPro" id="IPR050808">
    <property type="entry name" value="Phage_Integrase"/>
</dbReference>
<dbReference type="EMBL" id="AP023420">
    <property type="protein sequence ID" value="BCK85044.1"/>
    <property type="molecule type" value="Genomic_DNA"/>
</dbReference>
<evidence type="ECO:0000256" key="6">
    <source>
        <dbReference type="PROSITE-ProRule" id="PRU01248"/>
    </source>
</evidence>
<evidence type="ECO:0000256" key="1">
    <source>
        <dbReference type="ARBA" id="ARBA00003283"/>
    </source>
</evidence>
<dbReference type="PANTHER" id="PTHR30629">
    <property type="entry name" value="PROPHAGE INTEGRASE"/>
    <property type="match status" value="1"/>
</dbReference>
<feature type="domain" description="Tyr recombinase" evidence="7">
    <location>
        <begin position="191"/>
        <end position="414"/>
    </location>
</feature>
<dbReference type="InterPro" id="IPR004191">
    <property type="entry name" value="Integrase_Tn916-type_DNA-bd_N"/>
</dbReference>
<evidence type="ECO:0000256" key="4">
    <source>
        <dbReference type="ARBA" id="ARBA00023125"/>
    </source>
</evidence>
<dbReference type="RefSeq" id="WP_050624447.1">
    <property type="nucleotide sequence ID" value="NZ_AP023420.1"/>
</dbReference>
<comment type="function">
    <text evidence="1">Site-specific tyrosine recombinase, which acts by catalyzing the cutting and rejoining of the recombining DNA molecules.</text>
</comment>
<keyword evidence="10" id="KW-1185">Reference proteome</keyword>
<proteinExistence type="inferred from homology"/>
<dbReference type="InterPro" id="IPR002104">
    <property type="entry name" value="Integrase_catalytic"/>
</dbReference>
<dbReference type="InterPro" id="IPR044068">
    <property type="entry name" value="CB"/>
</dbReference>
<dbReference type="SUPFAM" id="SSF54171">
    <property type="entry name" value="DNA-binding domain"/>
    <property type="match status" value="1"/>
</dbReference>
<dbReference type="Gene3D" id="1.10.443.10">
    <property type="entry name" value="Intergrase catalytic core"/>
    <property type="match status" value="1"/>
</dbReference>
<evidence type="ECO:0000313" key="9">
    <source>
        <dbReference type="EMBL" id="BCK85044.1"/>
    </source>
</evidence>
<dbReference type="PROSITE" id="PS51900">
    <property type="entry name" value="CB"/>
    <property type="match status" value="1"/>
</dbReference>
<evidence type="ECO:0000256" key="5">
    <source>
        <dbReference type="ARBA" id="ARBA00023172"/>
    </source>
</evidence>
<dbReference type="AlphaFoldDB" id="A0A810QAQ3"/>
<comment type="similarity">
    <text evidence="2">Belongs to the 'phage' integrase family.</text>
</comment>
<feature type="domain" description="Core-binding (CB)" evidence="8">
    <location>
        <begin position="83"/>
        <end position="165"/>
    </location>
</feature>
<dbReference type="Pfam" id="PF14659">
    <property type="entry name" value="Phage_int_SAM_3"/>
    <property type="match status" value="1"/>
</dbReference>
<dbReference type="InterPro" id="IPR016177">
    <property type="entry name" value="DNA-bd_dom_sf"/>
</dbReference>
<evidence type="ECO:0000256" key="2">
    <source>
        <dbReference type="ARBA" id="ARBA00008857"/>
    </source>
</evidence>
<keyword evidence="4 6" id="KW-0238">DNA-binding</keyword>
<organism evidence="9 10">
    <name type="scientific">Pusillibacter faecalis</name>
    <dbReference type="NCBI Taxonomy" id="2714358"/>
    <lineage>
        <taxon>Bacteria</taxon>
        <taxon>Bacillati</taxon>
        <taxon>Bacillota</taxon>
        <taxon>Clostridia</taxon>
        <taxon>Eubacteriales</taxon>
        <taxon>Oscillospiraceae</taxon>
        <taxon>Pusillibacter</taxon>
    </lineage>
</organism>
<dbReference type="Gene3D" id="3.30.160.60">
    <property type="entry name" value="Classic Zinc Finger"/>
    <property type="match status" value="1"/>
</dbReference>
<dbReference type="GO" id="GO:0008907">
    <property type="term" value="F:integrase activity"/>
    <property type="evidence" value="ECO:0007669"/>
    <property type="project" value="InterPro"/>
</dbReference>
<sequence>MSDKRRDSKGRLLKQGERQREDGKYEYRYYDEKGGRHSVYSWRLVDTDRIPPGKRDAESLRSMEKRIRRDLEDGIKTHEADRTTLNYHYDRYIAQKIEIKESTRENYKYMYDKYVREEIGQMKLSNIKYSDIKKFYLSLIHDKGFKPNSMEVIHTILHPVFSTAVRDGIIRLNPTDGVMNEIKRTHNWEKPKRKALTEAQQSAFISYVSSSPTYRHWLSVFTVLLGTGCRIGEVVGLRWQDCDFSQGIISINHNLVYRKRESTGKVGFHVNTPKTRAGIRIIPMLAEVKHALLQERLRQMEEGFNDCVIDGYSGFIFSTRYGDVLNPHCVNRAIERICRDYNAEEKQKAKMEKRCPELLPHFSCHNLRHTFCTRFCENERDLKVIQEIMGHADITTTMNVYNEATKEKKVASFANLEGKIRIS</sequence>
<dbReference type="GeneID" id="78199088"/>
<evidence type="ECO:0000259" key="8">
    <source>
        <dbReference type="PROSITE" id="PS51900"/>
    </source>
</evidence>
<reference evidence="9" key="1">
    <citation type="submission" date="2020-09" db="EMBL/GenBank/DDBJ databases">
        <title>New species isolated from human feces.</title>
        <authorList>
            <person name="Kitahara M."/>
            <person name="Shigeno Y."/>
            <person name="Shime M."/>
            <person name="Matsumoto Y."/>
            <person name="Nakamura S."/>
            <person name="Motooka D."/>
            <person name="Fukuoka S."/>
            <person name="Nishikawa H."/>
            <person name="Benno Y."/>
        </authorList>
    </citation>
    <scope>NUCLEOTIDE SEQUENCE</scope>
    <source>
        <strain evidence="9">MM59</strain>
    </source>
</reference>
<evidence type="ECO:0000313" key="10">
    <source>
        <dbReference type="Proteomes" id="UP000679848"/>
    </source>
</evidence>
<dbReference type="Pfam" id="PF02920">
    <property type="entry name" value="Integrase_DNA"/>
    <property type="match status" value="1"/>
</dbReference>
<gene>
    <name evidence="9" type="primary">int</name>
    <name evidence="9" type="ORF">MM59RIKEN_23630</name>
</gene>
<dbReference type="GO" id="GO:0003677">
    <property type="term" value="F:DNA binding"/>
    <property type="evidence" value="ECO:0007669"/>
    <property type="project" value="UniProtKB-UniRule"/>
</dbReference>
<dbReference type="PROSITE" id="PS51898">
    <property type="entry name" value="TYR_RECOMBINASE"/>
    <property type="match status" value="1"/>
</dbReference>
<dbReference type="Pfam" id="PF00589">
    <property type="entry name" value="Phage_integrase"/>
    <property type="match status" value="1"/>
</dbReference>
<name>A0A810QAQ3_9FIRM</name>
<evidence type="ECO:0000256" key="3">
    <source>
        <dbReference type="ARBA" id="ARBA00022908"/>
    </source>
</evidence>
<dbReference type="GO" id="GO:0006310">
    <property type="term" value="P:DNA recombination"/>
    <property type="evidence" value="ECO:0007669"/>
    <property type="project" value="UniProtKB-KW"/>
</dbReference>
<accession>A0A810QAQ3</accession>
<evidence type="ECO:0000259" key="7">
    <source>
        <dbReference type="PROSITE" id="PS51898"/>
    </source>
</evidence>
<dbReference type="PANTHER" id="PTHR30629:SF2">
    <property type="entry name" value="PROPHAGE INTEGRASE INTS-RELATED"/>
    <property type="match status" value="1"/>
</dbReference>
<dbReference type="CDD" id="cd01189">
    <property type="entry name" value="INT_ICEBs1_C_like"/>
    <property type="match status" value="1"/>
</dbReference>
<dbReference type="Gene3D" id="1.10.150.130">
    <property type="match status" value="1"/>
</dbReference>
<dbReference type="InterPro" id="IPR004107">
    <property type="entry name" value="Integrase_SAM-like_N"/>
</dbReference>
<keyword evidence="5" id="KW-0233">DNA recombination</keyword>